<dbReference type="InterPro" id="IPR027395">
    <property type="entry name" value="WH_DNA-bd_dom"/>
</dbReference>
<protein>
    <submittedName>
        <fullName evidence="2">MarR family transcripitonal regulator</fullName>
    </submittedName>
</protein>
<feature type="domain" description="Winged helix DNA-binding" evidence="1">
    <location>
        <begin position="13"/>
        <end position="91"/>
    </location>
</feature>
<dbReference type="STRING" id="1385520.N802_12320"/>
<dbReference type="InterPro" id="IPR036388">
    <property type="entry name" value="WH-like_DNA-bd_sf"/>
</dbReference>
<dbReference type="PANTHER" id="PTHR37318:SF1">
    <property type="entry name" value="BSL7504 PROTEIN"/>
    <property type="match status" value="1"/>
</dbReference>
<sequence length="95" mass="10235">MGALDPAIHAPARLRLMTMLAAVTEAEFATLREGLEVSDSVLSKHVTALADEGYVKSRKGVHAGRRTTWISMTGPGRTALRQHVAALRELIADVD</sequence>
<dbReference type="Proteomes" id="UP000030002">
    <property type="component" value="Unassembled WGS sequence"/>
</dbReference>
<evidence type="ECO:0000313" key="3">
    <source>
        <dbReference type="Proteomes" id="UP000030002"/>
    </source>
</evidence>
<dbReference type="PANTHER" id="PTHR37318">
    <property type="entry name" value="BSL7504 PROTEIN"/>
    <property type="match status" value="1"/>
</dbReference>
<dbReference type="InterPro" id="IPR036390">
    <property type="entry name" value="WH_DNA-bd_sf"/>
</dbReference>
<accession>A0A0A0J9R0</accession>
<name>A0A0A0J9R0_9MICO</name>
<keyword evidence="3" id="KW-1185">Reference proteome</keyword>
<organism evidence="2 3">
    <name type="scientific">Knoellia sinensis KCTC 19936</name>
    <dbReference type="NCBI Taxonomy" id="1385520"/>
    <lineage>
        <taxon>Bacteria</taxon>
        <taxon>Bacillati</taxon>
        <taxon>Actinomycetota</taxon>
        <taxon>Actinomycetes</taxon>
        <taxon>Micrococcales</taxon>
        <taxon>Intrasporangiaceae</taxon>
        <taxon>Knoellia</taxon>
    </lineage>
</organism>
<dbReference type="Pfam" id="PF13601">
    <property type="entry name" value="HTH_34"/>
    <property type="match status" value="1"/>
</dbReference>
<evidence type="ECO:0000259" key="1">
    <source>
        <dbReference type="Pfam" id="PF13601"/>
    </source>
</evidence>
<proteinExistence type="predicted"/>
<dbReference type="SUPFAM" id="SSF46785">
    <property type="entry name" value="Winged helix' DNA-binding domain"/>
    <property type="match status" value="1"/>
</dbReference>
<gene>
    <name evidence="2" type="ORF">N802_12320</name>
</gene>
<dbReference type="OrthoDB" id="4952043at2"/>
<dbReference type="EMBL" id="AVPJ01000002">
    <property type="protein sequence ID" value="KGN34175.1"/>
    <property type="molecule type" value="Genomic_DNA"/>
</dbReference>
<evidence type="ECO:0000313" key="2">
    <source>
        <dbReference type="EMBL" id="KGN34175.1"/>
    </source>
</evidence>
<dbReference type="AlphaFoldDB" id="A0A0A0J9R0"/>
<reference evidence="2 3" key="1">
    <citation type="submission" date="2013-08" db="EMBL/GenBank/DDBJ databases">
        <title>The genome sequence of Knoellia sinensis.</title>
        <authorList>
            <person name="Zhu W."/>
            <person name="Wang G."/>
        </authorList>
    </citation>
    <scope>NUCLEOTIDE SEQUENCE [LARGE SCALE GENOMIC DNA]</scope>
    <source>
        <strain evidence="2 3">KCTC 19936</strain>
    </source>
</reference>
<dbReference type="Gene3D" id="1.10.10.10">
    <property type="entry name" value="Winged helix-like DNA-binding domain superfamily/Winged helix DNA-binding domain"/>
    <property type="match status" value="1"/>
</dbReference>
<comment type="caution">
    <text evidence="2">The sequence shown here is derived from an EMBL/GenBank/DDBJ whole genome shotgun (WGS) entry which is preliminary data.</text>
</comment>
<dbReference type="eggNOG" id="COG1846">
    <property type="taxonomic scope" value="Bacteria"/>
</dbReference>